<accession>B8LMR1</accession>
<reference evidence="1" key="1">
    <citation type="submission" date="2007-06" db="EMBL/GenBank/DDBJ databases">
        <title>Full length cDNA sequences from Sitka Spruce (Picea sitchensis).</title>
        <authorList>
            <person name="Ralph S.G."/>
            <person name="Chun H.E."/>
            <person name="Liao N."/>
            <person name="Ali J."/>
            <person name="Reid K."/>
            <person name="Kolosova N."/>
            <person name="Cooper N."/>
            <person name="Cullis C."/>
            <person name="Jancsik S."/>
            <person name="Moore R."/>
            <person name="Mayo M."/>
            <person name="Wagner S."/>
            <person name="Holt R.A."/>
            <person name="Jones S.J.M."/>
            <person name="Marra M.A."/>
            <person name="Ritland C.E."/>
            <person name="Ritland K."/>
            <person name="Bohlmann J."/>
        </authorList>
    </citation>
    <scope>NUCLEOTIDE SEQUENCE</scope>
    <source>
        <tissue evidence="1">Green portion of the leader tissue</tissue>
    </source>
</reference>
<dbReference type="AlphaFoldDB" id="B8LMR1"/>
<protein>
    <recommendedName>
        <fullName evidence="2">Embryo defective</fullName>
    </recommendedName>
</protein>
<dbReference type="OMA" id="WERCPEP"/>
<organism evidence="1">
    <name type="scientific">Picea sitchensis</name>
    <name type="common">Sitka spruce</name>
    <name type="synonym">Pinus sitchensis</name>
    <dbReference type="NCBI Taxonomy" id="3332"/>
    <lineage>
        <taxon>Eukaryota</taxon>
        <taxon>Viridiplantae</taxon>
        <taxon>Streptophyta</taxon>
        <taxon>Embryophyta</taxon>
        <taxon>Tracheophyta</taxon>
        <taxon>Spermatophyta</taxon>
        <taxon>Pinopsida</taxon>
        <taxon>Pinidae</taxon>
        <taxon>Conifers I</taxon>
        <taxon>Pinales</taxon>
        <taxon>Pinaceae</taxon>
        <taxon>Picea</taxon>
    </lineage>
</organism>
<proteinExistence type="evidence at transcript level"/>
<name>B8LMR1_PICSI</name>
<dbReference type="PANTHER" id="PTHR36000:SF2">
    <property type="entry name" value="DEFECTIVE 1273 PROTEIN, PUTATIVE-RELATED"/>
    <property type="match status" value="1"/>
</dbReference>
<dbReference type="PANTHER" id="PTHR36000">
    <property type="entry name" value="DEFECTIVE 1273 PROTEIN, PUTATIVE-RELATED"/>
    <property type="match status" value="1"/>
</dbReference>
<dbReference type="EMBL" id="EF677088">
    <property type="protein sequence ID" value="ABR16941.1"/>
    <property type="molecule type" value="mRNA"/>
</dbReference>
<evidence type="ECO:0000313" key="1">
    <source>
        <dbReference type="EMBL" id="ABR16941.1"/>
    </source>
</evidence>
<sequence length="247" mass="28469">MALQNPTPQLSVSPNNLITAAGLKLGSRHSLLLHHSQLAYFRKASSVSSPSQTVVYRSFKRVVPHVMNMTRGQSGGPDKIRHVYLEKVRNLWERCPEPIKVFPWDRVYNKFFHHLFRLAFEVAKWLFIPVLFVSSLSEMVYCGWQNKELLIPIGMLAGIYLAGILKETAVELSENLQEGGFPWHLAIIGAFFALIKFPGPYYPYWGRIFLPHFANGGLWRTLWFAHIWYKSQFKTAEEEINLGTNFE</sequence>
<evidence type="ECO:0008006" key="2">
    <source>
        <dbReference type="Google" id="ProtNLM"/>
    </source>
</evidence>